<dbReference type="PANTHER" id="PTHR30283:SF4">
    <property type="entry name" value="PEROXIDE STRESS RESISTANCE PROTEIN YAAA"/>
    <property type="match status" value="1"/>
</dbReference>
<gene>
    <name evidence="1" type="ORF">EDD60_10995</name>
</gene>
<name>A0A4R3Z352_9FIRM</name>
<dbReference type="EMBL" id="SMCQ01000009">
    <property type="protein sequence ID" value="TCV99513.1"/>
    <property type="molecule type" value="Genomic_DNA"/>
</dbReference>
<comment type="caution">
    <text evidence="1">The sequence shown here is derived from an EMBL/GenBank/DDBJ whole genome shotgun (WGS) entry which is preliminary data.</text>
</comment>
<reference evidence="1 2" key="1">
    <citation type="submission" date="2019-03" db="EMBL/GenBank/DDBJ databases">
        <title>Genomic Encyclopedia of Type Strains, Phase IV (KMG-IV): sequencing the most valuable type-strain genomes for metagenomic binning, comparative biology and taxonomic classification.</title>
        <authorList>
            <person name="Goeker M."/>
        </authorList>
    </citation>
    <scope>NUCLEOTIDE SEQUENCE [LARGE SCALE GENOMIC DNA]</scope>
    <source>
        <strain evidence="1 2">DSM 29487</strain>
    </source>
</reference>
<dbReference type="InterPro" id="IPR005583">
    <property type="entry name" value="YaaA"/>
</dbReference>
<dbReference type="GeneID" id="98915379"/>
<dbReference type="AlphaFoldDB" id="A0A4R3Z352"/>
<keyword evidence="2" id="KW-1185">Reference proteome</keyword>
<evidence type="ECO:0000313" key="1">
    <source>
        <dbReference type="EMBL" id="TCV99513.1"/>
    </source>
</evidence>
<dbReference type="Pfam" id="PF03883">
    <property type="entry name" value="H2O2_YaaD"/>
    <property type="match status" value="1"/>
</dbReference>
<sequence length="238" mass="28628">MKIVIAPSKTMKPQKVDWSLTPILFEKETNYLHQQLSHYNDEQLCELMKISYKQALKVYDYYHQKQASYPALAFFSGTVFKQLELSLYSQHLAYLENLRILCAYYGILKYNTAISYYRLDMTMKPNHINLYEYWYTPIYQHFENEDFIISLASKEFTDMLHHPHVYFIDFIEIEDQKLKRNAMIIKKARGQMLNQMILKEITTLDELKQLQIDGFIYNEAYNQENTLAFTRVIEKRFK</sequence>
<dbReference type="PANTHER" id="PTHR30283">
    <property type="entry name" value="PEROXIDE STRESS RESPONSE PROTEIN YAAA"/>
    <property type="match status" value="1"/>
</dbReference>
<dbReference type="GO" id="GO:0005829">
    <property type="term" value="C:cytosol"/>
    <property type="evidence" value="ECO:0007669"/>
    <property type="project" value="TreeGrafter"/>
</dbReference>
<dbReference type="RefSeq" id="WP_066445766.1">
    <property type="nucleotide sequence ID" value="NZ_JANKBF010000005.1"/>
</dbReference>
<proteinExistence type="predicted"/>
<evidence type="ECO:0000313" key="2">
    <source>
        <dbReference type="Proteomes" id="UP000295515"/>
    </source>
</evidence>
<dbReference type="Proteomes" id="UP000295515">
    <property type="component" value="Unassembled WGS sequence"/>
</dbReference>
<protein>
    <submittedName>
        <fullName evidence="1">Uncharacterized protein</fullName>
    </submittedName>
</protein>
<dbReference type="GO" id="GO:0033194">
    <property type="term" value="P:response to hydroperoxide"/>
    <property type="evidence" value="ECO:0007669"/>
    <property type="project" value="TreeGrafter"/>
</dbReference>
<accession>A0A4R3Z352</accession>
<organism evidence="1 2">
    <name type="scientific">Longibaculum muris</name>
    <dbReference type="NCBI Taxonomy" id="1796628"/>
    <lineage>
        <taxon>Bacteria</taxon>
        <taxon>Bacillati</taxon>
        <taxon>Bacillota</taxon>
        <taxon>Erysipelotrichia</taxon>
        <taxon>Erysipelotrichales</taxon>
        <taxon>Coprobacillaceae</taxon>
        <taxon>Longibaculum</taxon>
    </lineage>
</organism>